<dbReference type="PANTHER" id="PTHR36836:SF1">
    <property type="entry name" value="COLANIC ACID BIOSYNTHESIS PROTEIN WCAK"/>
    <property type="match status" value="1"/>
</dbReference>
<evidence type="ECO:0000259" key="1">
    <source>
        <dbReference type="Pfam" id="PF04230"/>
    </source>
</evidence>
<dbReference type="PANTHER" id="PTHR36836">
    <property type="entry name" value="COLANIC ACID BIOSYNTHESIS PROTEIN WCAK"/>
    <property type="match status" value="1"/>
</dbReference>
<sequence>MDEMFIYNHGGSGNHGCEALVRTVCNLLGDGVKMRLYSENPQEDYHYDLHKYAKIEAAMRRFSRFSLSFLRAYVLFKITHNYFYMDILPYRKALRTIRKNMVEISVGGDIYCYDDYPKFIMLHQLLDKKGCKSVLLGCSLDEKLFEDVSFVEDMRRYDYISARESLTYRLLKNTGLKHIGLTPDSAFTLSAEYLPLPENFQEGNTVGINISPLIMAKESERGIVLKNCEMLIVNILETTDCSIALIPHVVWKDNDDRTALNLLYDKFAHMGRVVRINDCNCMQLKGYIARCRFFIGARTHATIAAYSTFVPTLVLGYSIKSRGIATDLFGTDENYVLSVQDLKQPSDLTKSWEWLQKNEESIRNHLRKVIPSYVEEAKLLKYRVLKAINK</sequence>
<dbReference type="AlphaFoldDB" id="A0A4V3RC18"/>
<evidence type="ECO:0000313" key="2">
    <source>
        <dbReference type="EMBL" id="TGY06790.1"/>
    </source>
</evidence>
<comment type="caution">
    <text evidence="2">The sequence shown here is derived from an EMBL/GenBank/DDBJ whole genome shotgun (WGS) entry which is preliminary data.</text>
</comment>
<dbReference type="Proteomes" id="UP000305751">
    <property type="component" value="Unassembled WGS sequence"/>
</dbReference>
<dbReference type="RefSeq" id="WP_136013853.1">
    <property type="nucleotide sequence ID" value="NZ_CANSQH010000016.1"/>
</dbReference>
<accession>A0A4V3RC18</accession>
<organism evidence="2 3">
    <name type="scientific">Bacteroides acidifaciens</name>
    <dbReference type="NCBI Taxonomy" id="85831"/>
    <lineage>
        <taxon>Bacteria</taxon>
        <taxon>Pseudomonadati</taxon>
        <taxon>Bacteroidota</taxon>
        <taxon>Bacteroidia</taxon>
        <taxon>Bacteroidales</taxon>
        <taxon>Bacteroidaceae</taxon>
        <taxon>Bacteroides</taxon>
    </lineage>
</organism>
<dbReference type="GO" id="GO:0016740">
    <property type="term" value="F:transferase activity"/>
    <property type="evidence" value="ECO:0007669"/>
    <property type="project" value="UniProtKB-KW"/>
</dbReference>
<feature type="domain" description="Polysaccharide pyruvyl transferase" evidence="1">
    <location>
        <begin position="36"/>
        <end position="318"/>
    </location>
</feature>
<name>A0A4V3RC18_9BACE</name>
<protein>
    <submittedName>
        <fullName evidence="2">Polysaccharide pyruvyl transferase family protein</fullName>
    </submittedName>
</protein>
<keyword evidence="2" id="KW-0808">Transferase</keyword>
<dbReference type="EMBL" id="SRZA01000010">
    <property type="protein sequence ID" value="TGY06790.1"/>
    <property type="molecule type" value="Genomic_DNA"/>
</dbReference>
<reference evidence="2 3" key="1">
    <citation type="submission" date="2019-04" db="EMBL/GenBank/DDBJ databases">
        <title>Microbes associate with the intestines of laboratory mice.</title>
        <authorList>
            <person name="Navarre W."/>
            <person name="Wong E."/>
            <person name="Huang K."/>
            <person name="Tropini C."/>
            <person name="Ng K."/>
            <person name="Yu B."/>
        </authorList>
    </citation>
    <scope>NUCLEOTIDE SEQUENCE [LARGE SCALE GENOMIC DNA]</scope>
    <source>
        <strain evidence="2 3">NM70_E10</strain>
    </source>
</reference>
<gene>
    <name evidence="2" type="ORF">E5356_05700</name>
</gene>
<dbReference type="InterPro" id="IPR007345">
    <property type="entry name" value="Polysacch_pyruvyl_Trfase"/>
</dbReference>
<keyword evidence="3" id="KW-1185">Reference proteome</keyword>
<dbReference type="Pfam" id="PF04230">
    <property type="entry name" value="PS_pyruv_trans"/>
    <property type="match status" value="1"/>
</dbReference>
<proteinExistence type="predicted"/>
<evidence type="ECO:0000313" key="3">
    <source>
        <dbReference type="Proteomes" id="UP000305751"/>
    </source>
</evidence>